<gene>
    <name evidence="2" type="ORF">KC19_3G184700</name>
</gene>
<dbReference type="EMBL" id="CM026423">
    <property type="protein sequence ID" value="KAG0584096.1"/>
    <property type="molecule type" value="Genomic_DNA"/>
</dbReference>
<accession>A0A8T0IML9</accession>
<keyword evidence="1" id="KW-0732">Signal</keyword>
<feature type="chain" id="PRO_5035909811" evidence="1">
    <location>
        <begin position="25"/>
        <end position="534"/>
    </location>
</feature>
<comment type="caution">
    <text evidence="2">The sequence shown here is derived from an EMBL/GenBank/DDBJ whole genome shotgun (WGS) entry which is preliminary data.</text>
</comment>
<dbReference type="AlphaFoldDB" id="A0A8T0IML9"/>
<name>A0A8T0IML9_CERPU</name>
<organism evidence="2 3">
    <name type="scientific">Ceratodon purpureus</name>
    <name type="common">Fire moss</name>
    <name type="synonym">Dicranum purpureum</name>
    <dbReference type="NCBI Taxonomy" id="3225"/>
    <lineage>
        <taxon>Eukaryota</taxon>
        <taxon>Viridiplantae</taxon>
        <taxon>Streptophyta</taxon>
        <taxon>Embryophyta</taxon>
        <taxon>Bryophyta</taxon>
        <taxon>Bryophytina</taxon>
        <taxon>Bryopsida</taxon>
        <taxon>Dicranidae</taxon>
        <taxon>Pseudoditrichales</taxon>
        <taxon>Ditrichaceae</taxon>
        <taxon>Ceratodon</taxon>
    </lineage>
</organism>
<evidence type="ECO:0000313" key="3">
    <source>
        <dbReference type="Proteomes" id="UP000822688"/>
    </source>
</evidence>
<dbReference type="Proteomes" id="UP000822688">
    <property type="component" value="Chromosome 3"/>
</dbReference>
<reference evidence="2" key="1">
    <citation type="submission" date="2020-06" db="EMBL/GenBank/DDBJ databases">
        <title>WGS assembly of Ceratodon purpureus strain R40.</title>
        <authorList>
            <person name="Carey S.B."/>
            <person name="Jenkins J."/>
            <person name="Shu S."/>
            <person name="Lovell J.T."/>
            <person name="Sreedasyam A."/>
            <person name="Maumus F."/>
            <person name="Tiley G.P."/>
            <person name="Fernandez-Pozo N."/>
            <person name="Barry K."/>
            <person name="Chen C."/>
            <person name="Wang M."/>
            <person name="Lipzen A."/>
            <person name="Daum C."/>
            <person name="Saski C.A."/>
            <person name="Payton A.C."/>
            <person name="Mcbreen J.C."/>
            <person name="Conrad R.E."/>
            <person name="Kollar L.M."/>
            <person name="Olsson S."/>
            <person name="Huttunen S."/>
            <person name="Landis J.B."/>
            <person name="Wickett N.J."/>
            <person name="Johnson M.G."/>
            <person name="Rensing S.A."/>
            <person name="Grimwood J."/>
            <person name="Schmutz J."/>
            <person name="Mcdaniel S.F."/>
        </authorList>
    </citation>
    <scope>NUCLEOTIDE SEQUENCE</scope>
    <source>
        <strain evidence="2">R40</strain>
    </source>
</reference>
<sequence length="534" mass="58019">MATVGRTLIILSILAVLLAPNVDALRRLRDHDRDVFRPPCKAGIVRGPSSSQDAYLVPYPNTTEAKFVAVLSVGDSAANGYKLIGIPDGLGAYNDDDEDGSTFFVLMNHEDTPPEGKVHAHGAKGAFVSKWAIKKSSLEVVHGEDLIQHVWAWDRSTKQYLDPASHPPVVMQRFCSATLPAQSALFNRESGKGTRDLVFLNGEENGNVGRAYAHVVTGPMKGHTFELPHFAQAGFENLIPNPNLHKLDEDDAADKTVVMATDDNGHNRVFVYVGDKKRSGTPVEKAGLVGGKLYVIYLENIGDEIRDGGNLVAGDKIAFTATLLGDRSGPDGAGPALAASSLPVVNPNPSADPKNTKFDRPEDGNWHPEDPNVFYFHCTATFNAVGRHTRLWQLKFEDPTLRTSVKGVATVLINGPAGADVTGPKMLDNMGINQKGEAILQEDVGKQEHLSRVWKYNLKSQELKVIGQHNPAFFSPPTPVKTIDEESSGVIPMDDIMGKGWWMLDVQAHKPLGDDLVEDGQLLALYTGKCKGRD</sequence>
<evidence type="ECO:0000256" key="1">
    <source>
        <dbReference type="SAM" id="SignalP"/>
    </source>
</evidence>
<protein>
    <submittedName>
        <fullName evidence="2">Uncharacterized protein</fullName>
    </submittedName>
</protein>
<evidence type="ECO:0000313" key="2">
    <source>
        <dbReference type="EMBL" id="KAG0584096.1"/>
    </source>
</evidence>
<proteinExistence type="predicted"/>
<feature type="signal peptide" evidence="1">
    <location>
        <begin position="1"/>
        <end position="24"/>
    </location>
</feature>
<keyword evidence="3" id="KW-1185">Reference proteome</keyword>